<evidence type="ECO:0000313" key="2">
    <source>
        <dbReference type="EMBL" id="MBP2166984.1"/>
    </source>
</evidence>
<organism evidence="2 3">
    <name type="scientific">Winslowiella toletana</name>
    <dbReference type="NCBI Taxonomy" id="92490"/>
    <lineage>
        <taxon>Bacteria</taxon>
        <taxon>Pseudomonadati</taxon>
        <taxon>Pseudomonadota</taxon>
        <taxon>Gammaproteobacteria</taxon>
        <taxon>Enterobacterales</taxon>
        <taxon>Erwiniaceae</taxon>
        <taxon>Winslowiella</taxon>
    </lineage>
</organism>
<dbReference type="Pfam" id="PF26362">
    <property type="entry name" value="DUF8093"/>
    <property type="match status" value="1"/>
</dbReference>
<evidence type="ECO:0000313" key="3">
    <source>
        <dbReference type="Proteomes" id="UP001195624"/>
    </source>
</evidence>
<gene>
    <name evidence="2" type="ORF">J2125_000176</name>
</gene>
<evidence type="ECO:0000259" key="1">
    <source>
        <dbReference type="Pfam" id="PF26362"/>
    </source>
</evidence>
<comment type="caution">
    <text evidence="2">The sequence shown here is derived from an EMBL/GenBank/DDBJ whole genome shotgun (WGS) entry which is preliminary data.</text>
</comment>
<accession>A0ABS4P2V2</accession>
<name>A0ABS4P2V2_9GAMM</name>
<sequence>MLNVNFIPENFTEGTVMSFSLPGFDLFYLSRDNLEPERFELIARPSDTWRHISEEYEFDDHYRDHYYVQGLRPKLSYQPR</sequence>
<reference evidence="3" key="2">
    <citation type="submission" date="2023-07" db="EMBL/GenBank/DDBJ databases">
        <title>Genome mining of underrepresented organisms for secondary metabolites.</title>
        <authorList>
            <person name="D'Agostino P.M."/>
        </authorList>
    </citation>
    <scope>NUCLEOTIDE SEQUENCE [LARGE SCALE GENOMIC DNA]</scope>
    <source>
        <strain evidence="3">WS4403</strain>
    </source>
</reference>
<reference evidence="2 3" key="1">
    <citation type="submission" date="2021-03" db="EMBL/GenBank/DDBJ databases">
        <authorList>
            <person name="D'Agostino P."/>
            <person name="Huntemann M."/>
            <person name="Clum A."/>
            <person name="Spunde A."/>
            <person name="Palaniappan K."/>
            <person name="Ritter S."/>
            <person name="Mikhailova N."/>
            <person name="Chen I.-M."/>
            <person name="Stamatis D."/>
            <person name="Reddy T."/>
            <person name="O'Malley R."/>
            <person name="Daum C."/>
            <person name="Shapiro N."/>
            <person name="Ivanova N."/>
            <person name="Kyrpides N."/>
            <person name="Woyke T."/>
        </authorList>
    </citation>
    <scope>NUCLEOTIDE SEQUENCE [LARGE SCALE GENOMIC DNA]</scope>
    <source>
        <strain evidence="2 3">WS4403</strain>
    </source>
</reference>
<dbReference type="RefSeq" id="WP_157819424.1">
    <property type="nucleotide sequence ID" value="NZ_JAGGMQ010000001.1"/>
</dbReference>
<dbReference type="EMBL" id="JAGGMQ010000001">
    <property type="protein sequence ID" value="MBP2166984.1"/>
    <property type="molecule type" value="Genomic_DNA"/>
</dbReference>
<keyword evidence="3" id="KW-1185">Reference proteome</keyword>
<proteinExistence type="predicted"/>
<protein>
    <recommendedName>
        <fullName evidence="1">DUF8093 domain-containing protein</fullName>
    </recommendedName>
</protein>
<feature type="domain" description="DUF8093" evidence="1">
    <location>
        <begin position="25"/>
        <end position="68"/>
    </location>
</feature>
<dbReference type="Proteomes" id="UP001195624">
    <property type="component" value="Unassembled WGS sequence"/>
</dbReference>
<dbReference type="InterPro" id="IPR058406">
    <property type="entry name" value="DUF8093"/>
</dbReference>